<evidence type="ECO:0000256" key="11">
    <source>
        <dbReference type="ARBA" id="ARBA00022840"/>
    </source>
</evidence>
<evidence type="ECO:0000256" key="9">
    <source>
        <dbReference type="ARBA" id="ARBA00022741"/>
    </source>
</evidence>
<evidence type="ECO:0000256" key="5">
    <source>
        <dbReference type="ARBA" id="ARBA00022527"/>
    </source>
</evidence>
<keyword evidence="4" id="KW-1003">Cell membrane</keyword>
<evidence type="ECO:0000256" key="4">
    <source>
        <dbReference type="ARBA" id="ARBA00022475"/>
    </source>
</evidence>
<dbReference type="GeneID" id="115746035"/>
<dbReference type="RefSeq" id="XP_030537594.1">
    <property type="nucleotide sequence ID" value="XM_030681734.2"/>
</dbReference>
<dbReference type="GO" id="GO:0005886">
    <property type="term" value="C:plasma membrane"/>
    <property type="evidence" value="ECO:0007669"/>
    <property type="project" value="UniProtKB-SubCell"/>
</dbReference>
<name>A0A8B8PS44_9MYRT</name>
<dbReference type="PANTHER" id="PTHR45621">
    <property type="entry name" value="OS01G0588500 PROTEIN-RELATED"/>
    <property type="match status" value="1"/>
</dbReference>
<keyword evidence="17" id="KW-1185">Reference proteome</keyword>
<proteinExistence type="predicted"/>
<feature type="binding site" evidence="15">
    <location>
        <position position="124"/>
    </location>
    <ligand>
        <name>ATP</name>
        <dbReference type="ChEBI" id="CHEBI:30616"/>
    </ligand>
</feature>
<dbReference type="Pfam" id="PF07714">
    <property type="entry name" value="PK_Tyr_Ser-Thr"/>
    <property type="match status" value="1"/>
</dbReference>
<dbReference type="PROSITE" id="PS00107">
    <property type="entry name" value="PROTEIN_KINASE_ATP"/>
    <property type="match status" value="1"/>
</dbReference>
<keyword evidence="9 15" id="KW-0547">Nucleotide-binding</keyword>
<keyword evidence="6" id="KW-0597">Phosphoprotein</keyword>
<dbReference type="Gene3D" id="1.10.510.10">
    <property type="entry name" value="Transferase(Phosphotransferase) domain 1"/>
    <property type="match status" value="1"/>
</dbReference>
<keyword evidence="8" id="KW-0812">Transmembrane</keyword>
<evidence type="ECO:0000256" key="1">
    <source>
        <dbReference type="ARBA" id="ARBA00004167"/>
    </source>
</evidence>
<keyword evidence="5" id="KW-0723">Serine/threonine-protein kinase</keyword>
<dbReference type="EC" id="2.7.11.1" evidence="3"/>
<dbReference type="InterPro" id="IPR017441">
    <property type="entry name" value="Protein_kinase_ATP_BS"/>
</dbReference>
<evidence type="ECO:0000256" key="7">
    <source>
        <dbReference type="ARBA" id="ARBA00022679"/>
    </source>
</evidence>
<keyword evidence="13" id="KW-0472">Membrane</keyword>
<evidence type="ECO:0000256" key="15">
    <source>
        <dbReference type="PROSITE-ProRule" id="PRU10141"/>
    </source>
</evidence>
<keyword evidence="12" id="KW-1133">Transmembrane helix</keyword>
<accession>A0A8B8PS44</accession>
<dbReference type="AlphaFoldDB" id="A0A8B8PS44"/>
<organism evidence="17 18">
    <name type="scientific">Rhodamnia argentea</name>
    <dbReference type="NCBI Taxonomy" id="178133"/>
    <lineage>
        <taxon>Eukaryota</taxon>
        <taxon>Viridiplantae</taxon>
        <taxon>Streptophyta</taxon>
        <taxon>Embryophyta</taxon>
        <taxon>Tracheophyta</taxon>
        <taxon>Spermatophyta</taxon>
        <taxon>Magnoliopsida</taxon>
        <taxon>eudicotyledons</taxon>
        <taxon>Gunneridae</taxon>
        <taxon>Pentapetalae</taxon>
        <taxon>rosids</taxon>
        <taxon>malvids</taxon>
        <taxon>Myrtales</taxon>
        <taxon>Myrtaceae</taxon>
        <taxon>Myrtoideae</taxon>
        <taxon>Myrteae</taxon>
        <taxon>Australasian group</taxon>
        <taxon>Rhodamnia</taxon>
    </lineage>
</organism>
<dbReference type="Proteomes" id="UP000827889">
    <property type="component" value="Chromosome 6"/>
</dbReference>
<feature type="domain" description="Protein kinase" evidence="16">
    <location>
        <begin position="86"/>
        <end position="375"/>
    </location>
</feature>
<dbReference type="InterPro" id="IPR000719">
    <property type="entry name" value="Prot_kinase_dom"/>
</dbReference>
<evidence type="ECO:0000313" key="17">
    <source>
        <dbReference type="Proteomes" id="UP000827889"/>
    </source>
</evidence>
<keyword evidence="10 18" id="KW-0418">Kinase</keyword>
<dbReference type="PROSITE" id="PS50011">
    <property type="entry name" value="PROTEIN_KINASE_DOM"/>
    <property type="match status" value="1"/>
</dbReference>
<keyword evidence="7" id="KW-0808">Transferase</keyword>
<dbReference type="FunFam" id="1.10.510.10:FF:000146">
    <property type="entry name" value="LRR receptor-like serine/threonine-protein kinase IOS1"/>
    <property type="match status" value="1"/>
</dbReference>
<dbReference type="OrthoDB" id="4062651at2759"/>
<dbReference type="CDD" id="cd14066">
    <property type="entry name" value="STKc_IRAK"/>
    <property type="match status" value="1"/>
</dbReference>
<dbReference type="GO" id="GO:0004674">
    <property type="term" value="F:protein serine/threonine kinase activity"/>
    <property type="evidence" value="ECO:0007669"/>
    <property type="project" value="UniProtKB-KW"/>
</dbReference>
<evidence type="ECO:0000256" key="8">
    <source>
        <dbReference type="ARBA" id="ARBA00022692"/>
    </source>
</evidence>
<reference evidence="18" key="1">
    <citation type="submission" date="2025-08" db="UniProtKB">
        <authorList>
            <consortium name="RefSeq"/>
        </authorList>
    </citation>
    <scope>IDENTIFICATION</scope>
    <source>
        <tissue evidence="18">Leaf</tissue>
    </source>
</reference>
<keyword evidence="14" id="KW-0675">Receptor</keyword>
<evidence type="ECO:0000256" key="14">
    <source>
        <dbReference type="ARBA" id="ARBA00023170"/>
    </source>
</evidence>
<dbReference type="KEGG" id="rarg:115746035"/>
<gene>
    <name evidence="18" type="primary">LOC115746035</name>
</gene>
<dbReference type="Gene3D" id="3.30.200.20">
    <property type="entry name" value="Phosphorylase Kinase, domain 1"/>
    <property type="match status" value="1"/>
</dbReference>
<evidence type="ECO:0000256" key="12">
    <source>
        <dbReference type="ARBA" id="ARBA00022989"/>
    </source>
</evidence>
<protein>
    <recommendedName>
        <fullName evidence="3">non-specific serine/threonine protein kinase</fullName>
        <ecNumber evidence="3">2.7.11.1</ecNumber>
    </recommendedName>
</protein>
<evidence type="ECO:0000256" key="3">
    <source>
        <dbReference type="ARBA" id="ARBA00012513"/>
    </source>
</evidence>
<evidence type="ECO:0000256" key="2">
    <source>
        <dbReference type="ARBA" id="ARBA00004236"/>
    </source>
</evidence>
<comment type="subcellular location">
    <subcellularLocation>
        <location evidence="2">Cell membrane</location>
    </subcellularLocation>
    <subcellularLocation>
        <location evidence="1">Membrane</location>
        <topology evidence="1">Single-pass membrane protein</topology>
    </subcellularLocation>
</comment>
<dbReference type="FunFam" id="3.30.200.20:FF:000228">
    <property type="entry name" value="Serine/threonine-protein kinase BIK1"/>
    <property type="match status" value="1"/>
</dbReference>
<dbReference type="InterPro" id="IPR050823">
    <property type="entry name" value="Plant_Ser_Thr_Prot_Kinase"/>
</dbReference>
<evidence type="ECO:0000256" key="13">
    <source>
        <dbReference type="ARBA" id="ARBA00023136"/>
    </source>
</evidence>
<evidence type="ECO:0000256" key="6">
    <source>
        <dbReference type="ARBA" id="ARBA00022553"/>
    </source>
</evidence>
<keyword evidence="11 15" id="KW-0067">ATP-binding</keyword>
<sequence>MKCFHFTNGERRDEEDGVVFSRASKVSWARSFSVASSTADTRRSEFDSDSRDFGDSLAFYELLTQRRANDLRVFSFADLKSATRGFSRALMIGEGGFGCVYRGVVPVPGGAPDGSDSRMDVAVKQLNRNGFQGHKEWINEVNFLGVVKHPNLVKLVGYCAEDDERGIQRLLVYEFMQNKSLEDHLLARVPSPLSWKVRLKIAQDAARGLAYLHEEMDFQLIFRDFKTSNILLDENFNAKLSDFGLARQGPAEGLSHVSTTVVGTIGYAAPEYVHTGRLTAKSDVWSFGVVLYELITGRRAVERNLPRSEQKLLDWVRPYVSDSKKFSLILDPRLEGQYCIKSAQKLASLANKCLMKQPKSRPKMSDVVEMLGDIINGLSPQGDVIPEPVGIEAEDVKGEAAKETQVVSGKQGNRKSRKVFDIREIVNLRNKSIGKLDWRNWTPGLVRTW</sequence>
<dbReference type="GO" id="GO:0005524">
    <property type="term" value="F:ATP binding"/>
    <property type="evidence" value="ECO:0007669"/>
    <property type="project" value="UniProtKB-UniRule"/>
</dbReference>
<dbReference type="SUPFAM" id="SSF56112">
    <property type="entry name" value="Protein kinase-like (PK-like)"/>
    <property type="match status" value="1"/>
</dbReference>
<evidence type="ECO:0000313" key="18">
    <source>
        <dbReference type="RefSeq" id="XP_030537594.1"/>
    </source>
</evidence>
<dbReference type="InterPro" id="IPR001245">
    <property type="entry name" value="Ser-Thr/Tyr_kinase_cat_dom"/>
</dbReference>
<evidence type="ECO:0000259" key="16">
    <source>
        <dbReference type="PROSITE" id="PS50011"/>
    </source>
</evidence>
<evidence type="ECO:0000256" key="10">
    <source>
        <dbReference type="ARBA" id="ARBA00022777"/>
    </source>
</evidence>
<dbReference type="InterPro" id="IPR011009">
    <property type="entry name" value="Kinase-like_dom_sf"/>
</dbReference>